<sequence>MEILESTIRILRNTYRREHRKIQASLRSGASADDVYVSRLWYFKKLHFLGDQTEARESVSTLPSTLPSTFPCSLPFTLPSTPAETAEEQPGPSILEEADCPNINDVN</sequence>
<keyword evidence="4" id="KW-1185">Reference proteome</keyword>
<gene>
    <name evidence="3" type="ORF">AB205_0116560</name>
</gene>
<dbReference type="PANTHER" id="PTHR21505:SF8">
    <property type="entry name" value="DPT-YFP REPRESSOR BY OVEREXPRESSION, ISOFORM D-RELATED"/>
    <property type="match status" value="1"/>
</dbReference>
<proteinExistence type="predicted"/>
<organism evidence="3 4">
    <name type="scientific">Aquarana catesbeiana</name>
    <name type="common">American bullfrog</name>
    <name type="synonym">Rana catesbeiana</name>
    <dbReference type="NCBI Taxonomy" id="8400"/>
    <lineage>
        <taxon>Eukaryota</taxon>
        <taxon>Metazoa</taxon>
        <taxon>Chordata</taxon>
        <taxon>Craniata</taxon>
        <taxon>Vertebrata</taxon>
        <taxon>Euteleostomi</taxon>
        <taxon>Amphibia</taxon>
        <taxon>Batrachia</taxon>
        <taxon>Anura</taxon>
        <taxon>Neobatrachia</taxon>
        <taxon>Ranoidea</taxon>
        <taxon>Ranidae</taxon>
        <taxon>Aquarana</taxon>
    </lineage>
</organism>
<feature type="region of interest" description="Disordered" evidence="1">
    <location>
        <begin position="77"/>
        <end position="107"/>
    </location>
</feature>
<reference evidence="4" key="1">
    <citation type="journal article" date="2017" name="Nat. Commun.">
        <title>The North American bullfrog draft genome provides insight into hormonal regulation of long noncoding RNA.</title>
        <authorList>
            <person name="Hammond S.A."/>
            <person name="Warren R.L."/>
            <person name="Vandervalk B.P."/>
            <person name="Kucuk E."/>
            <person name="Khan H."/>
            <person name="Gibb E.A."/>
            <person name="Pandoh P."/>
            <person name="Kirk H."/>
            <person name="Zhao Y."/>
            <person name="Jones M."/>
            <person name="Mungall A.J."/>
            <person name="Coope R."/>
            <person name="Pleasance S."/>
            <person name="Moore R.A."/>
            <person name="Holt R.A."/>
            <person name="Round J.M."/>
            <person name="Ohora S."/>
            <person name="Walle B.V."/>
            <person name="Veldhoen N."/>
            <person name="Helbing C.C."/>
            <person name="Birol I."/>
        </authorList>
    </citation>
    <scope>NUCLEOTIDE SEQUENCE [LARGE SCALE GENOMIC DNA]</scope>
</reference>
<protein>
    <recommendedName>
        <fullName evidence="2">MADF domain-containing protein</fullName>
    </recommendedName>
</protein>
<dbReference type="Pfam" id="PF10545">
    <property type="entry name" value="MADF_DNA_bdg"/>
    <property type="match status" value="1"/>
</dbReference>
<dbReference type="OrthoDB" id="6776070at2759"/>
<name>A0A2G9RML6_AQUCT</name>
<dbReference type="AlphaFoldDB" id="A0A2G9RML6"/>
<dbReference type="EMBL" id="KV933791">
    <property type="protein sequence ID" value="PIO29149.1"/>
    <property type="molecule type" value="Genomic_DNA"/>
</dbReference>
<evidence type="ECO:0000256" key="1">
    <source>
        <dbReference type="SAM" id="MobiDB-lite"/>
    </source>
</evidence>
<dbReference type="Proteomes" id="UP000228934">
    <property type="component" value="Unassembled WGS sequence"/>
</dbReference>
<accession>A0A2G9RML6</accession>
<evidence type="ECO:0000259" key="2">
    <source>
        <dbReference type="Pfam" id="PF10545"/>
    </source>
</evidence>
<evidence type="ECO:0000313" key="4">
    <source>
        <dbReference type="Proteomes" id="UP000228934"/>
    </source>
</evidence>
<evidence type="ECO:0000313" key="3">
    <source>
        <dbReference type="EMBL" id="PIO29149.1"/>
    </source>
</evidence>
<dbReference type="PANTHER" id="PTHR21505">
    <property type="entry name" value="MADF DOMAIN-CONTAINING PROTEIN-RELATED"/>
    <property type="match status" value="1"/>
</dbReference>
<feature type="domain" description="MADF" evidence="2">
    <location>
        <begin position="3"/>
        <end position="49"/>
    </location>
</feature>
<dbReference type="InterPro" id="IPR006578">
    <property type="entry name" value="MADF-dom"/>
</dbReference>